<dbReference type="InterPro" id="IPR052389">
    <property type="entry name" value="Sec_Metab_Biosynth-Assoc"/>
</dbReference>
<accession>A0A9W9JLV0</accession>
<dbReference type="PANTHER" id="PTHR38110">
    <property type="entry name" value="CHROMOSOME 23, WHOLE GENOME SHOTGUN SEQUENCE"/>
    <property type="match status" value="1"/>
</dbReference>
<evidence type="ECO:0000259" key="1">
    <source>
        <dbReference type="Pfam" id="PF13622"/>
    </source>
</evidence>
<dbReference type="PANTHER" id="PTHR38110:SF1">
    <property type="entry name" value="THIOESTERASE DOMAIN-CONTAINING PROTEIN"/>
    <property type="match status" value="1"/>
</dbReference>
<evidence type="ECO:0000313" key="4">
    <source>
        <dbReference type="Proteomes" id="UP001150879"/>
    </source>
</evidence>
<dbReference type="AlphaFoldDB" id="A0A9W9JLV0"/>
<dbReference type="Pfam" id="PF13622">
    <property type="entry name" value="4HBT_3"/>
    <property type="match status" value="1"/>
</dbReference>
<feature type="domain" description="Acyl-CoA thioesterase-like C-terminal" evidence="2">
    <location>
        <begin position="190"/>
        <end position="338"/>
    </location>
</feature>
<feature type="domain" description="Acyl-CoA thioesterase-like N-terminal HotDog" evidence="1">
    <location>
        <begin position="29"/>
        <end position="115"/>
    </location>
</feature>
<dbReference type="Gene3D" id="2.40.160.210">
    <property type="entry name" value="Acyl-CoA thioesterase, double hotdog domain"/>
    <property type="match status" value="1"/>
</dbReference>
<dbReference type="InterPro" id="IPR049449">
    <property type="entry name" value="TesB_ACOT8-like_N"/>
</dbReference>
<dbReference type="InterPro" id="IPR049450">
    <property type="entry name" value="ACOT8-like_C"/>
</dbReference>
<keyword evidence="4" id="KW-1185">Reference proteome</keyword>
<reference evidence="3" key="1">
    <citation type="submission" date="2022-11" db="EMBL/GenBank/DDBJ databases">
        <authorList>
            <person name="Petersen C."/>
        </authorList>
    </citation>
    <scope>NUCLEOTIDE SEQUENCE</scope>
    <source>
        <strain evidence="3">IBT 16849</strain>
    </source>
</reference>
<proteinExistence type="predicted"/>
<evidence type="ECO:0000259" key="2">
    <source>
        <dbReference type="Pfam" id="PF20789"/>
    </source>
</evidence>
<dbReference type="Pfam" id="PF20789">
    <property type="entry name" value="4HBT_3C"/>
    <property type="match status" value="1"/>
</dbReference>
<protein>
    <recommendedName>
        <fullName evidence="5">Thioesterase domain-containing protein</fullName>
    </recommendedName>
</protein>
<comment type="caution">
    <text evidence="3">The sequence shown here is derived from an EMBL/GenBank/DDBJ whole genome shotgun (WGS) entry which is preliminary data.</text>
</comment>
<evidence type="ECO:0000313" key="3">
    <source>
        <dbReference type="EMBL" id="KAJ5199333.1"/>
    </source>
</evidence>
<dbReference type="EMBL" id="JAPQKP010000003">
    <property type="protein sequence ID" value="KAJ5199333.1"/>
    <property type="molecule type" value="Genomic_DNA"/>
</dbReference>
<name>A0A9W9JLV0_9EURO</name>
<evidence type="ECO:0008006" key="5">
    <source>
        <dbReference type="Google" id="ProtNLM"/>
    </source>
</evidence>
<dbReference type="InterPro" id="IPR042171">
    <property type="entry name" value="Acyl-CoA_hotdog"/>
</dbReference>
<reference evidence="3" key="2">
    <citation type="journal article" date="2023" name="IMA Fungus">
        <title>Comparative genomic study of the Penicillium genus elucidates a diverse pangenome and 15 lateral gene transfer events.</title>
        <authorList>
            <person name="Petersen C."/>
            <person name="Sorensen T."/>
            <person name="Nielsen M.R."/>
            <person name="Sondergaard T.E."/>
            <person name="Sorensen J.L."/>
            <person name="Fitzpatrick D.A."/>
            <person name="Frisvad J.C."/>
            <person name="Nielsen K.L."/>
        </authorList>
    </citation>
    <scope>NUCLEOTIDE SEQUENCE</scope>
    <source>
        <strain evidence="3">IBT 16849</strain>
    </source>
</reference>
<gene>
    <name evidence="3" type="ORF">N7472_004537</name>
</gene>
<organism evidence="3 4">
    <name type="scientific">Penicillium cf. griseofulvum</name>
    <dbReference type="NCBI Taxonomy" id="2972120"/>
    <lineage>
        <taxon>Eukaryota</taxon>
        <taxon>Fungi</taxon>
        <taxon>Dikarya</taxon>
        <taxon>Ascomycota</taxon>
        <taxon>Pezizomycotina</taxon>
        <taxon>Eurotiomycetes</taxon>
        <taxon>Eurotiomycetidae</taxon>
        <taxon>Eurotiales</taxon>
        <taxon>Aspergillaceae</taxon>
        <taxon>Penicillium</taxon>
    </lineage>
</organism>
<dbReference type="Proteomes" id="UP001150879">
    <property type="component" value="Unassembled WGS sequence"/>
</dbReference>
<sequence length="354" mass="38444">MGEPSHSALFENAISVTPIDSTTYSANLDPQWCIGQVPHGGYTASIFYRAAAVHFANNFTHRFSNPPQPIALQITYLRRTTIGPAILKIQNTKIGSRVSTIHVSLLQLPDGVALSGAISKDSKLEVKAAAYINTSPPDTEGGPSYNGTWELGPAPVPGTRSDGLVDLLALAKNKRDGAWVEFPLLSPVMAAMRNLEVYAPNLLMSASLETRANQVVDQWVRFTPGGKVARWSNEAVMFLVDIFPAGLDRLAAMESHRLLSEDVPHREAPENAAAKDNFWYPTVSLNIDLKTRLPIEGVEWLYSRVVTRKVQGSRADLDVVVLDQMGDLVATSTQVALVVDASRNSKGRDSGGKL</sequence>
<dbReference type="SUPFAM" id="SSF54637">
    <property type="entry name" value="Thioesterase/thiol ester dehydrase-isomerase"/>
    <property type="match status" value="2"/>
</dbReference>
<dbReference type="InterPro" id="IPR029069">
    <property type="entry name" value="HotDog_dom_sf"/>
</dbReference>